<feature type="chain" id="PRO_5004880464" description="Transposable element" evidence="1">
    <location>
        <begin position="20"/>
        <end position="188"/>
    </location>
</feature>
<gene>
    <name evidence="2" type="ORF">PROQFM164_S15g000001</name>
</gene>
<dbReference type="AlphaFoldDB" id="W6R9J3"/>
<dbReference type="EMBL" id="HG792029">
    <property type="protein sequence ID" value="CDM38537.1"/>
    <property type="molecule type" value="Genomic_DNA"/>
</dbReference>
<dbReference type="OrthoDB" id="4314168at2759"/>
<dbReference type="OMA" id="QRRDDCT"/>
<sequence>MILLVLLFSGTSPTHRITAVESQVKQPVGTLKAPISKIHRPNLDLASVLPNLLAQIQSNLAPQRRDDCTGHILTRIEKLKRQGWPKLKRLSQAIYRNSNQISRLRAHLSFLQAELKKRISSRNGSLNAILYIQELTQDNLSPGRIYLIGSLLVQHYLEKWSKGPVNRNRMDVPGLTALLIDQIPSLYT</sequence>
<name>W6R9J3_PENRF</name>
<evidence type="ECO:0000313" key="2">
    <source>
        <dbReference type="EMBL" id="CDM38537.1"/>
    </source>
</evidence>
<proteinExistence type="predicted"/>
<keyword evidence="1" id="KW-0732">Signal</keyword>
<feature type="signal peptide" evidence="1">
    <location>
        <begin position="1"/>
        <end position="19"/>
    </location>
</feature>
<dbReference type="Proteomes" id="UP000030686">
    <property type="component" value="Unassembled WGS sequence"/>
</dbReference>
<accession>W6R9J3</accession>
<keyword evidence="3" id="KW-1185">Reference proteome</keyword>
<evidence type="ECO:0008006" key="4">
    <source>
        <dbReference type="Google" id="ProtNLM"/>
    </source>
</evidence>
<protein>
    <recommendedName>
        <fullName evidence="4">Transposable element</fullName>
    </recommendedName>
</protein>
<evidence type="ECO:0000313" key="3">
    <source>
        <dbReference type="Proteomes" id="UP000030686"/>
    </source>
</evidence>
<evidence type="ECO:0000256" key="1">
    <source>
        <dbReference type="SAM" id="SignalP"/>
    </source>
</evidence>
<organism evidence="2 3">
    <name type="scientific">Penicillium roqueforti (strain FM164)</name>
    <dbReference type="NCBI Taxonomy" id="1365484"/>
    <lineage>
        <taxon>Eukaryota</taxon>
        <taxon>Fungi</taxon>
        <taxon>Dikarya</taxon>
        <taxon>Ascomycota</taxon>
        <taxon>Pezizomycotina</taxon>
        <taxon>Eurotiomycetes</taxon>
        <taxon>Eurotiomycetidae</taxon>
        <taxon>Eurotiales</taxon>
        <taxon>Aspergillaceae</taxon>
        <taxon>Penicillium</taxon>
    </lineage>
</organism>
<reference evidence="2" key="1">
    <citation type="journal article" date="2014" name="Nat. Commun.">
        <title>Multiple recent horizontal transfers of a large genomic region in cheese making fungi.</title>
        <authorList>
            <person name="Cheeseman K."/>
            <person name="Ropars J."/>
            <person name="Renault P."/>
            <person name="Dupont J."/>
            <person name="Gouzy J."/>
            <person name="Branca A."/>
            <person name="Abraham A.L."/>
            <person name="Ceppi M."/>
            <person name="Conseiller E."/>
            <person name="Debuchy R."/>
            <person name="Malagnac F."/>
            <person name="Goarin A."/>
            <person name="Silar P."/>
            <person name="Lacoste S."/>
            <person name="Sallet E."/>
            <person name="Bensimon A."/>
            <person name="Giraud T."/>
            <person name="Brygoo Y."/>
        </authorList>
    </citation>
    <scope>NUCLEOTIDE SEQUENCE [LARGE SCALE GENOMIC DNA]</scope>
    <source>
        <strain evidence="2">FM164</strain>
    </source>
</reference>